<dbReference type="Proteomes" id="UP001169063">
    <property type="component" value="Unassembled WGS sequence"/>
</dbReference>
<comment type="catalytic activity">
    <reaction evidence="1 5">
        <text>dTDP-4-dehydro-6-deoxy-alpha-D-glucose = dTDP-4-dehydro-beta-L-rhamnose</text>
        <dbReference type="Rhea" id="RHEA:16969"/>
        <dbReference type="ChEBI" id="CHEBI:57649"/>
        <dbReference type="ChEBI" id="CHEBI:62830"/>
        <dbReference type="EC" id="5.1.3.13"/>
    </reaction>
</comment>
<name>A0ABT8SKF8_9CAUL</name>
<evidence type="ECO:0000256" key="4">
    <source>
        <dbReference type="ARBA" id="ARBA00019595"/>
    </source>
</evidence>
<accession>A0ABT8SKF8</accession>
<dbReference type="PANTHER" id="PTHR21047:SF2">
    <property type="entry name" value="THYMIDINE DIPHOSPHO-4-KETO-RHAMNOSE 3,5-EPIMERASE"/>
    <property type="match status" value="1"/>
</dbReference>
<comment type="subunit">
    <text evidence="5">Homodimer.</text>
</comment>
<dbReference type="EC" id="5.1.3.13" evidence="3 5"/>
<dbReference type="Pfam" id="PF00908">
    <property type="entry name" value="dTDP_sugar_isom"/>
    <property type="match status" value="1"/>
</dbReference>
<dbReference type="Gene3D" id="2.60.120.10">
    <property type="entry name" value="Jelly Rolls"/>
    <property type="match status" value="1"/>
</dbReference>
<organism evidence="6 7">
    <name type="scientific">Peiella sedimenti</name>
    <dbReference type="NCBI Taxonomy" id="3061083"/>
    <lineage>
        <taxon>Bacteria</taxon>
        <taxon>Pseudomonadati</taxon>
        <taxon>Pseudomonadota</taxon>
        <taxon>Alphaproteobacteria</taxon>
        <taxon>Caulobacterales</taxon>
        <taxon>Caulobacteraceae</taxon>
        <taxon>Peiella</taxon>
    </lineage>
</organism>
<dbReference type="RefSeq" id="WP_302109428.1">
    <property type="nucleotide sequence ID" value="NZ_JAUKTR010000002.1"/>
</dbReference>
<sequence length="183" mass="19984">MEIEPLALDGVLLLRPRRHRDARGWFAESWAEGRGAPAAFVQDNLVFSERAGTVRGLHYQAPPHAQAKLVTVLVGRIRDACVDVRKGSPTYGRSVAVTLDAERGEQLYVPRGFLHGYVTLTDGCLVAYKVDGAYAPASEGAVRWDDPDLAIDWGWTGEAVVSDKDAVATAFKDFVTPFEVEPS</sequence>
<evidence type="ECO:0000256" key="5">
    <source>
        <dbReference type="RuleBase" id="RU364069"/>
    </source>
</evidence>
<reference evidence="6" key="1">
    <citation type="submission" date="2023-07" db="EMBL/GenBank/DDBJ databases">
        <title>Brevundimonas soil sp. nov., isolated from the soil of chemical plant.</title>
        <authorList>
            <person name="Wu N."/>
        </authorList>
    </citation>
    <scope>NUCLEOTIDE SEQUENCE</scope>
    <source>
        <strain evidence="6">XZ-24</strain>
    </source>
</reference>
<proteinExistence type="inferred from homology"/>
<evidence type="ECO:0000256" key="3">
    <source>
        <dbReference type="ARBA" id="ARBA00012098"/>
    </source>
</evidence>
<dbReference type="NCBIfam" id="TIGR01221">
    <property type="entry name" value="rmlC"/>
    <property type="match status" value="1"/>
</dbReference>
<comment type="function">
    <text evidence="2 5">Catalyzes the epimerization of the C3' and C5'positions of dTDP-6-deoxy-D-xylo-4-hexulose, forming dTDP-6-deoxy-L-lyxo-4-hexulose.</text>
</comment>
<gene>
    <name evidence="6" type="primary">rfbC</name>
    <name evidence="6" type="ORF">Q0812_06105</name>
</gene>
<evidence type="ECO:0000313" key="7">
    <source>
        <dbReference type="Proteomes" id="UP001169063"/>
    </source>
</evidence>
<dbReference type="SUPFAM" id="SSF51182">
    <property type="entry name" value="RmlC-like cupins"/>
    <property type="match status" value="1"/>
</dbReference>
<keyword evidence="5 6" id="KW-0413">Isomerase</keyword>
<comment type="similarity">
    <text evidence="5">Belongs to the dTDP-4-dehydrorhamnose 3,5-epimerase family.</text>
</comment>
<evidence type="ECO:0000256" key="1">
    <source>
        <dbReference type="ARBA" id="ARBA00001298"/>
    </source>
</evidence>
<dbReference type="PANTHER" id="PTHR21047">
    <property type="entry name" value="DTDP-6-DEOXY-D-GLUCOSE-3,5 EPIMERASE"/>
    <property type="match status" value="1"/>
</dbReference>
<dbReference type="CDD" id="cd00438">
    <property type="entry name" value="cupin_RmlC"/>
    <property type="match status" value="1"/>
</dbReference>
<protein>
    <recommendedName>
        <fullName evidence="4 5">dTDP-4-dehydrorhamnose 3,5-epimerase</fullName>
        <ecNumber evidence="3 5">5.1.3.13</ecNumber>
    </recommendedName>
    <alternativeName>
        <fullName evidence="5">Thymidine diphospho-4-keto-rhamnose 3,5-epimerase</fullName>
    </alternativeName>
</protein>
<dbReference type="GO" id="GO:0008830">
    <property type="term" value="F:dTDP-4-dehydrorhamnose 3,5-epimerase activity"/>
    <property type="evidence" value="ECO:0007669"/>
    <property type="project" value="UniProtKB-EC"/>
</dbReference>
<evidence type="ECO:0000256" key="2">
    <source>
        <dbReference type="ARBA" id="ARBA00001997"/>
    </source>
</evidence>
<dbReference type="EMBL" id="JAUKTR010000002">
    <property type="protein sequence ID" value="MDO1558999.1"/>
    <property type="molecule type" value="Genomic_DNA"/>
</dbReference>
<comment type="caution">
    <text evidence="6">The sequence shown here is derived from an EMBL/GenBank/DDBJ whole genome shotgun (WGS) entry which is preliminary data.</text>
</comment>
<keyword evidence="7" id="KW-1185">Reference proteome</keyword>
<comment type="pathway">
    <text evidence="5">Carbohydrate biosynthesis; dTDP-L-rhamnose biosynthesis.</text>
</comment>
<dbReference type="InterPro" id="IPR000888">
    <property type="entry name" value="RmlC-like"/>
</dbReference>
<evidence type="ECO:0000313" key="6">
    <source>
        <dbReference type="EMBL" id="MDO1558999.1"/>
    </source>
</evidence>
<dbReference type="InterPro" id="IPR011051">
    <property type="entry name" value="RmlC_Cupin_sf"/>
</dbReference>
<dbReference type="InterPro" id="IPR014710">
    <property type="entry name" value="RmlC-like_jellyroll"/>
</dbReference>